<organism evidence="1 2">
    <name type="scientific">Linderina macrospora</name>
    <dbReference type="NCBI Taxonomy" id="4868"/>
    <lineage>
        <taxon>Eukaryota</taxon>
        <taxon>Fungi</taxon>
        <taxon>Fungi incertae sedis</taxon>
        <taxon>Zoopagomycota</taxon>
        <taxon>Kickxellomycotina</taxon>
        <taxon>Kickxellomycetes</taxon>
        <taxon>Kickxellales</taxon>
        <taxon>Kickxellaceae</taxon>
        <taxon>Linderina</taxon>
    </lineage>
</organism>
<dbReference type="EC" id="2.7.1.67" evidence="1"/>
<protein>
    <submittedName>
        <fullName evidence="1">Phosphatidylinositol-4- kinase</fullName>
        <ecNumber evidence="1">2.7.1.67</ecNumber>
    </submittedName>
</protein>
<proteinExistence type="predicted"/>
<keyword evidence="2" id="KW-1185">Reference proteome</keyword>
<dbReference type="Proteomes" id="UP001150603">
    <property type="component" value="Unassembled WGS sequence"/>
</dbReference>
<dbReference type="EMBL" id="JANBPW010004110">
    <property type="protein sequence ID" value="KAJ1935812.1"/>
    <property type="molecule type" value="Genomic_DNA"/>
</dbReference>
<gene>
    <name evidence="1" type="primary">STT4_3</name>
    <name evidence="1" type="ORF">FBU59_005265</name>
</gene>
<sequence length="95" mass="10831">MASCKAEQDNQFVSVYWFTSETLGITLQLPDSITYRKTLFTRVSVCAKRWLEMVGRAAPLELETLLQIYLSTPCDDNLDYESHIGHSLAIERIST</sequence>
<name>A0ACC1J3D5_9FUNG</name>
<evidence type="ECO:0000313" key="2">
    <source>
        <dbReference type="Proteomes" id="UP001150603"/>
    </source>
</evidence>
<keyword evidence="1" id="KW-0808">Transferase</keyword>
<reference evidence="1" key="1">
    <citation type="submission" date="2022-07" db="EMBL/GenBank/DDBJ databases">
        <title>Phylogenomic reconstructions and comparative analyses of Kickxellomycotina fungi.</title>
        <authorList>
            <person name="Reynolds N.K."/>
            <person name="Stajich J.E."/>
            <person name="Barry K."/>
            <person name="Grigoriev I.V."/>
            <person name="Crous P."/>
            <person name="Smith M.E."/>
        </authorList>
    </citation>
    <scope>NUCLEOTIDE SEQUENCE</scope>
    <source>
        <strain evidence="1">NRRL 5244</strain>
    </source>
</reference>
<evidence type="ECO:0000313" key="1">
    <source>
        <dbReference type="EMBL" id="KAJ1935812.1"/>
    </source>
</evidence>
<keyword evidence="1" id="KW-0418">Kinase</keyword>
<accession>A0ACC1J3D5</accession>
<comment type="caution">
    <text evidence="1">The sequence shown here is derived from an EMBL/GenBank/DDBJ whole genome shotgun (WGS) entry which is preliminary data.</text>
</comment>